<protein>
    <submittedName>
        <fullName evidence="1">Uncharacterized protein</fullName>
    </submittedName>
</protein>
<accession>A0A5B8U4S8</accession>
<gene>
    <name evidence="1" type="ORF">FSW04_11555</name>
</gene>
<keyword evidence="2" id="KW-1185">Reference proteome</keyword>
<dbReference type="Proteomes" id="UP000321805">
    <property type="component" value="Chromosome"/>
</dbReference>
<name>A0A5B8U4S8_9ACTN</name>
<evidence type="ECO:0000313" key="1">
    <source>
        <dbReference type="EMBL" id="QEC48139.1"/>
    </source>
</evidence>
<dbReference type="RefSeq" id="WP_146919349.1">
    <property type="nucleotide sequence ID" value="NZ_CP042430.1"/>
</dbReference>
<evidence type="ECO:0000313" key="2">
    <source>
        <dbReference type="Proteomes" id="UP000321805"/>
    </source>
</evidence>
<reference evidence="1 2" key="1">
    <citation type="journal article" date="2018" name="J. Microbiol.">
        <title>Baekduia soli gen. nov., sp. nov., a novel bacterium isolated from the soil of Baekdu Mountain and proposal of a novel family name, Baekduiaceae fam. nov.</title>
        <authorList>
            <person name="An D.S."/>
            <person name="Siddiqi M.Z."/>
            <person name="Kim K.H."/>
            <person name="Yu H.S."/>
            <person name="Im W.T."/>
        </authorList>
    </citation>
    <scope>NUCLEOTIDE SEQUENCE [LARGE SCALE GENOMIC DNA]</scope>
    <source>
        <strain evidence="1 2">BR7-21</strain>
    </source>
</reference>
<sequence length="61" mass="6149">MLIATLICSDEACAEETEVVTPDLAALDVAACACGCTLVVLGVSDWTEARLPAVRALAAAA</sequence>
<organism evidence="1 2">
    <name type="scientific">Baekduia soli</name>
    <dbReference type="NCBI Taxonomy" id="496014"/>
    <lineage>
        <taxon>Bacteria</taxon>
        <taxon>Bacillati</taxon>
        <taxon>Actinomycetota</taxon>
        <taxon>Thermoleophilia</taxon>
        <taxon>Solirubrobacterales</taxon>
        <taxon>Baekduiaceae</taxon>
        <taxon>Baekduia</taxon>
    </lineage>
</organism>
<proteinExistence type="predicted"/>
<dbReference type="EMBL" id="CP042430">
    <property type="protein sequence ID" value="QEC48139.1"/>
    <property type="molecule type" value="Genomic_DNA"/>
</dbReference>
<dbReference type="KEGG" id="bsol:FSW04_11555"/>
<dbReference type="AlphaFoldDB" id="A0A5B8U4S8"/>